<evidence type="ECO:0000313" key="2">
    <source>
        <dbReference type="EMBL" id="SVB73286.1"/>
    </source>
</evidence>
<sequence>MNNSNGQPAFIRKPNAAVSPALARGESCSTDSCAR</sequence>
<evidence type="ECO:0000256" key="1">
    <source>
        <dbReference type="SAM" id="MobiDB-lite"/>
    </source>
</evidence>
<protein>
    <submittedName>
        <fullName evidence="2">Uncharacterized protein</fullName>
    </submittedName>
</protein>
<dbReference type="EMBL" id="UINC01054952">
    <property type="protein sequence ID" value="SVB73286.1"/>
    <property type="molecule type" value="Genomic_DNA"/>
</dbReference>
<dbReference type="AlphaFoldDB" id="A0A382GDH3"/>
<feature type="region of interest" description="Disordered" evidence="1">
    <location>
        <begin position="1"/>
        <end position="35"/>
    </location>
</feature>
<organism evidence="2">
    <name type="scientific">marine metagenome</name>
    <dbReference type="NCBI Taxonomy" id="408172"/>
    <lineage>
        <taxon>unclassified sequences</taxon>
        <taxon>metagenomes</taxon>
        <taxon>ecological metagenomes</taxon>
    </lineage>
</organism>
<accession>A0A382GDH3</accession>
<proteinExistence type="predicted"/>
<gene>
    <name evidence="2" type="ORF">METZ01_LOCUS226140</name>
</gene>
<reference evidence="2" key="1">
    <citation type="submission" date="2018-05" db="EMBL/GenBank/DDBJ databases">
        <authorList>
            <person name="Lanie J.A."/>
            <person name="Ng W.-L."/>
            <person name="Kazmierczak K.M."/>
            <person name="Andrzejewski T.M."/>
            <person name="Davidsen T.M."/>
            <person name="Wayne K.J."/>
            <person name="Tettelin H."/>
            <person name="Glass J.I."/>
            <person name="Rusch D."/>
            <person name="Podicherti R."/>
            <person name="Tsui H.-C.T."/>
            <person name="Winkler M.E."/>
        </authorList>
    </citation>
    <scope>NUCLEOTIDE SEQUENCE</scope>
</reference>
<name>A0A382GDH3_9ZZZZ</name>
<feature type="non-terminal residue" evidence="2">
    <location>
        <position position="35"/>
    </location>
</feature>